<name>A0A377LV21_ENTCL</name>
<dbReference type="AlphaFoldDB" id="A0A377LV21"/>
<gene>
    <name evidence="1" type="ORF">NCTC10005_02390</name>
</gene>
<evidence type="ECO:0000313" key="2">
    <source>
        <dbReference type="Proteomes" id="UP000255106"/>
    </source>
</evidence>
<protein>
    <submittedName>
        <fullName evidence="1">NADH/ubiquinone/plastoquinone</fullName>
    </submittedName>
</protein>
<organism evidence="1 2">
    <name type="scientific">Enterobacter cloacae</name>
    <dbReference type="NCBI Taxonomy" id="550"/>
    <lineage>
        <taxon>Bacteria</taxon>
        <taxon>Pseudomonadati</taxon>
        <taxon>Pseudomonadota</taxon>
        <taxon>Gammaproteobacteria</taxon>
        <taxon>Enterobacterales</taxon>
        <taxon>Enterobacteriaceae</taxon>
        <taxon>Enterobacter</taxon>
        <taxon>Enterobacter cloacae complex</taxon>
    </lineage>
</organism>
<keyword evidence="1" id="KW-0830">Ubiquinone</keyword>
<evidence type="ECO:0000313" key="1">
    <source>
        <dbReference type="EMBL" id="STQ09676.1"/>
    </source>
</evidence>
<accession>A0A377LV21</accession>
<reference evidence="1 2" key="1">
    <citation type="submission" date="2018-06" db="EMBL/GenBank/DDBJ databases">
        <authorList>
            <consortium name="Pathogen Informatics"/>
            <person name="Doyle S."/>
        </authorList>
    </citation>
    <scope>NUCLEOTIDE SEQUENCE [LARGE SCALE GENOMIC DNA]</scope>
    <source>
        <strain evidence="1 2">NCTC10005</strain>
    </source>
</reference>
<dbReference type="EMBL" id="UGJB01000004">
    <property type="protein sequence ID" value="STQ09676.1"/>
    <property type="molecule type" value="Genomic_DNA"/>
</dbReference>
<sequence>MVITAHGFAMPVKENFAAVLKLRHWLNPVGWMPGWQSAAVPALFRRLALIELAVLVVIVISRGA</sequence>
<dbReference type="Proteomes" id="UP000255106">
    <property type="component" value="Unassembled WGS sequence"/>
</dbReference>
<proteinExistence type="predicted"/>